<proteinExistence type="predicted"/>
<feature type="signal peptide" evidence="1">
    <location>
        <begin position="1"/>
        <end position="17"/>
    </location>
</feature>
<evidence type="ECO:0000256" key="1">
    <source>
        <dbReference type="SAM" id="SignalP"/>
    </source>
</evidence>
<accession>A0A7G9G8T7</accession>
<feature type="chain" id="PRO_5038600139" evidence="1">
    <location>
        <begin position="18"/>
        <end position="188"/>
    </location>
</feature>
<keyword evidence="3" id="KW-1185">Reference proteome</keyword>
<organism evidence="2 3">
    <name type="scientific">Wansuia hejianensis</name>
    <dbReference type="NCBI Taxonomy" id="2763667"/>
    <lineage>
        <taxon>Bacteria</taxon>
        <taxon>Bacillati</taxon>
        <taxon>Bacillota</taxon>
        <taxon>Clostridia</taxon>
        <taxon>Lachnospirales</taxon>
        <taxon>Lachnospiraceae</taxon>
        <taxon>Wansuia</taxon>
    </lineage>
</organism>
<gene>
    <name evidence="2" type="ORF">H9Q79_09655</name>
</gene>
<name>A0A7G9G8T7_9FIRM</name>
<dbReference type="RefSeq" id="WP_118647418.1">
    <property type="nucleotide sequence ID" value="NZ_CP060635.1"/>
</dbReference>
<evidence type="ECO:0000313" key="2">
    <source>
        <dbReference type="EMBL" id="QNM07219.1"/>
    </source>
</evidence>
<dbReference type="KEGG" id="whj:H9Q79_09655"/>
<protein>
    <submittedName>
        <fullName evidence="2">Uncharacterized protein</fullName>
    </submittedName>
</protein>
<keyword evidence="1" id="KW-0732">Signal</keyword>
<reference evidence="2 3" key="1">
    <citation type="submission" date="2020-08" db="EMBL/GenBank/DDBJ databases">
        <authorList>
            <person name="Liu C."/>
            <person name="Sun Q."/>
        </authorList>
    </citation>
    <scope>NUCLEOTIDE SEQUENCE [LARGE SCALE GENOMIC DNA]</scope>
    <source>
        <strain evidence="2 3">NSJ-29</strain>
    </source>
</reference>
<evidence type="ECO:0000313" key="3">
    <source>
        <dbReference type="Proteomes" id="UP000515860"/>
    </source>
</evidence>
<sequence>MKKAWIAVLILAALAVAEKGMNWNSNSPIFCTGRQQQRESYEESTMLLQYWGIVMTADELADRCGPGQEIDNRRCGSRAAASECVMERFLEQNTVPGRPHLSVRNMTGMKLAEIYGKYIRRGIPVMIWSEFEETAVCRMMIGGDSDCYFFSDPDAVQGMIRYSKAEMKAAYEKLGRQAVALIPENNEI</sequence>
<dbReference type="Gene3D" id="3.90.70.10">
    <property type="entry name" value="Cysteine proteinases"/>
    <property type="match status" value="1"/>
</dbReference>
<dbReference type="AlphaFoldDB" id="A0A7G9G8T7"/>
<dbReference type="Proteomes" id="UP000515860">
    <property type="component" value="Chromosome"/>
</dbReference>
<dbReference type="EMBL" id="CP060635">
    <property type="protein sequence ID" value="QNM07219.1"/>
    <property type="molecule type" value="Genomic_DNA"/>
</dbReference>